<dbReference type="EMBL" id="ATLV01013252">
    <property type="status" value="NOT_ANNOTATED_CDS"/>
    <property type="molecule type" value="Genomic_DNA"/>
</dbReference>
<sequence length="101" mass="11133">MNSKRPNPPHGAGVDGGWPRENSWSGAGNLQGHARQSTTHMACGNGRALREFAPTLRQICRYPTPFDQLPPSPPRWRLKKVPKFSQRDAAQTSLARVDAMG</sequence>
<protein>
    <submittedName>
        <fullName evidence="2 3">Mce family protein</fullName>
    </submittedName>
</protein>
<feature type="region of interest" description="Disordered" evidence="1">
    <location>
        <begin position="63"/>
        <end position="101"/>
    </location>
</feature>
<feature type="region of interest" description="Disordered" evidence="1">
    <location>
        <begin position="1"/>
        <end position="42"/>
    </location>
</feature>
<evidence type="ECO:0000313" key="4">
    <source>
        <dbReference type="Proteomes" id="UP000030765"/>
    </source>
</evidence>
<gene>
    <name evidence="2" type="ORF">ZHAS_00004833</name>
</gene>
<dbReference type="EnsemblMetazoa" id="ASIC004833-RA">
    <property type="protein sequence ID" value="ASIC004833-PA"/>
    <property type="gene ID" value="ASIC004833"/>
</dbReference>
<evidence type="ECO:0000313" key="3">
    <source>
        <dbReference type="EnsemblMetazoa" id="ASIC004833-PA"/>
    </source>
</evidence>
<evidence type="ECO:0000256" key="1">
    <source>
        <dbReference type="SAM" id="MobiDB-lite"/>
    </source>
</evidence>
<proteinExistence type="predicted"/>
<evidence type="ECO:0000313" key="2">
    <source>
        <dbReference type="EMBL" id="KFB37592.1"/>
    </source>
</evidence>
<feature type="compositionally biased region" description="Polar residues" evidence="1">
    <location>
        <begin position="22"/>
        <end position="40"/>
    </location>
</feature>
<reference evidence="2 4" key="1">
    <citation type="journal article" date="2014" name="BMC Genomics">
        <title>Genome sequence of Anopheles sinensis provides insight into genetics basis of mosquito competence for malaria parasites.</title>
        <authorList>
            <person name="Zhou D."/>
            <person name="Zhang D."/>
            <person name="Ding G."/>
            <person name="Shi L."/>
            <person name="Hou Q."/>
            <person name="Ye Y."/>
            <person name="Xu Y."/>
            <person name="Zhou H."/>
            <person name="Xiong C."/>
            <person name="Li S."/>
            <person name="Yu J."/>
            <person name="Hong S."/>
            <person name="Yu X."/>
            <person name="Zou P."/>
            <person name="Chen C."/>
            <person name="Chang X."/>
            <person name="Wang W."/>
            <person name="Lv Y."/>
            <person name="Sun Y."/>
            <person name="Ma L."/>
            <person name="Shen B."/>
            <person name="Zhu C."/>
        </authorList>
    </citation>
    <scope>NUCLEOTIDE SEQUENCE [LARGE SCALE GENOMIC DNA]</scope>
</reference>
<dbReference type="Proteomes" id="UP000030765">
    <property type="component" value="Unassembled WGS sequence"/>
</dbReference>
<reference evidence="3" key="2">
    <citation type="submission" date="2020-05" db="UniProtKB">
        <authorList>
            <consortium name="EnsemblMetazoa"/>
        </authorList>
    </citation>
    <scope>IDENTIFICATION</scope>
</reference>
<organism evidence="2">
    <name type="scientific">Anopheles sinensis</name>
    <name type="common">Mosquito</name>
    <dbReference type="NCBI Taxonomy" id="74873"/>
    <lineage>
        <taxon>Eukaryota</taxon>
        <taxon>Metazoa</taxon>
        <taxon>Ecdysozoa</taxon>
        <taxon>Arthropoda</taxon>
        <taxon>Hexapoda</taxon>
        <taxon>Insecta</taxon>
        <taxon>Pterygota</taxon>
        <taxon>Neoptera</taxon>
        <taxon>Endopterygota</taxon>
        <taxon>Diptera</taxon>
        <taxon>Nematocera</taxon>
        <taxon>Culicoidea</taxon>
        <taxon>Culicidae</taxon>
        <taxon>Anophelinae</taxon>
        <taxon>Anopheles</taxon>
    </lineage>
</organism>
<name>A0A084VHZ8_ANOSI</name>
<dbReference type="VEuPathDB" id="VectorBase:ASIC004833"/>
<accession>A0A084VHZ8</accession>
<dbReference type="EMBL" id="KE524847">
    <property type="protein sequence ID" value="KFB37592.1"/>
    <property type="molecule type" value="Genomic_DNA"/>
</dbReference>
<keyword evidence="4" id="KW-1185">Reference proteome</keyword>
<dbReference type="AlphaFoldDB" id="A0A084VHZ8"/>